<evidence type="ECO:0000259" key="3">
    <source>
        <dbReference type="PROSITE" id="PS50977"/>
    </source>
</evidence>
<keyword evidence="5" id="KW-1185">Reference proteome</keyword>
<gene>
    <name evidence="4" type="ORF">GCM10025789_20260</name>
</gene>
<dbReference type="Pfam" id="PF00440">
    <property type="entry name" value="TetR_N"/>
    <property type="match status" value="1"/>
</dbReference>
<keyword evidence="1 2" id="KW-0238">DNA-binding</keyword>
<dbReference type="PROSITE" id="PS50977">
    <property type="entry name" value="HTH_TETR_2"/>
    <property type="match status" value="1"/>
</dbReference>
<dbReference type="Proteomes" id="UP001501521">
    <property type="component" value="Unassembled WGS sequence"/>
</dbReference>
<comment type="caution">
    <text evidence="4">The sequence shown here is derived from an EMBL/GenBank/DDBJ whole genome shotgun (WGS) entry which is preliminary data.</text>
</comment>
<dbReference type="InterPro" id="IPR009057">
    <property type="entry name" value="Homeodomain-like_sf"/>
</dbReference>
<reference evidence="5" key="1">
    <citation type="journal article" date="2019" name="Int. J. Syst. Evol. Microbiol.">
        <title>The Global Catalogue of Microorganisms (GCM) 10K type strain sequencing project: providing services to taxonomists for standard genome sequencing and annotation.</title>
        <authorList>
            <consortium name="The Broad Institute Genomics Platform"/>
            <consortium name="The Broad Institute Genome Sequencing Center for Infectious Disease"/>
            <person name="Wu L."/>
            <person name="Ma J."/>
        </authorList>
    </citation>
    <scope>NUCLEOTIDE SEQUENCE [LARGE SCALE GENOMIC DNA]</scope>
    <source>
        <strain evidence="5">JCM 19125</strain>
    </source>
</reference>
<feature type="DNA-binding region" description="H-T-H motif" evidence="2">
    <location>
        <begin position="26"/>
        <end position="45"/>
    </location>
</feature>
<name>A0ABP9FH94_9ACTN</name>
<feature type="domain" description="HTH tetR-type" evidence="3">
    <location>
        <begin position="4"/>
        <end position="63"/>
    </location>
</feature>
<dbReference type="EMBL" id="BAABLV010000033">
    <property type="protein sequence ID" value="GAA4901586.1"/>
    <property type="molecule type" value="Genomic_DNA"/>
</dbReference>
<proteinExistence type="predicted"/>
<evidence type="ECO:0000313" key="4">
    <source>
        <dbReference type="EMBL" id="GAA4901586.1"/>
    </source>
</evidence>
<evidence type="ECO:0000313" key="5">
    <source>
        <dbReference type="Proteomes" id="UP001501521"/>
    </source>
</evidence>
<dbReference type="InterPro" id="IPR001647">
    <property type="entry name" value="HTH_TetR"/>
</dbReference>
<organism evidence="4 5">
    <name type="scientific">Tessaracoccus lubricantis</name>
    <dbReference type="NCBI Taxonomy" id="545543"/>
    <lineage>
        <taxon>Bacteria</taxon>
        <taxon>Bacillati</taxon>
        <taxon>Actinomycetota</taxon>
        <taxon>Actinomycetes</taxon>
        <taxon>Propionibacteriales</taxon>
        <taxon>Propionibacteriaceae</taxon>
        <taxon>Tessaracoccus</taxon>
    </lineage>
</organism>
<dbReference type="Gene3D" id="1.10.357.10">
    <property type="entry name" value="Tetracycline Repressor, domain 2"/>
    <property type="match status" value="1"/>
</dbReference>
<evidence type="ECO:0000256" key="2">
    <source>
        <dbReference type="PROSITE-ProRule" id="PRU00335"/>
    </source>
</evidence>
<protein>
    <submittedName>
        <fullName evidence="4">TetR/AcrR family transcriptional regulator</fullName>
    </submittedName>
</protein>
<evidence type="ECO:0000256" key="1">
    <source>
        <dbReference type="ARBA" id="ARBA00023125"/>
    </source>
</evidence>
<dbReference type="SUPFAM" id="SSF46689">
    <property type="entry name" value="Homeodomain-like"/>
    <property type="match status" value="1"/>
</dbReference>
<accession>A0ABP9FH94</accession>
<sequence length="187" mass="20040">MPPEERRASLIEATLPLLLTHGPSLTTKQVAEAAGVAEGTIFRVFTSLPDLIAATTREALSAARLQRDIAAVDPGDSLLAKSQAAIVILTQRMTDIRSLLHTVHHAPGADGGECLRTELEARKDELEQWLLGQLEPHVDELSVPPAQYVEFLRTLALGHVFNYAHGSAALTPETLASLALSGARKAN</sequence>